<accession>A0AAU9CM55</accession>
<proteinExistence type="predicted"/>
<dbReference type="Pfam" id="PF11066">
    <property type="entry name" value="DUF2867"/>
    <property type="match status" value="1"/>
</dbReference>
<keyword evidence="3" id="KW-1185">Reference proteome</keyword>
<dbReference type="RefSeq" id="WP_338392795.1">
    <property type="nucleotide sequence ID" value="NZ_AP025314.1"/>
</dbReference>
<dbReference type="GO" id="GO:0004029">
    <property type="term" value="F:aldehyde dehydrogenase (NAD+) activity"/>
    <property type="evidence" value="ECO:0007669"/>
    <property type="project" value="TreeGrafter"/>
</dbReference>
<gene>
    <name evidence="2" type="ORF">FUAX_37250</name>
</gene>
<dbReference type="PANTHER" id="PTHR48079">
    <property type="entry name" value="PROTEIN YEEZ"/>
    <property type="match status" value="1"/>
</dbReference>
<dbReference type="Proteomes" id="UP001348817">
    <property type="component" value="Chromosome"/>
</dbReference>
<dbReference type="SUPFAM" id="SSF51735">
    <property type="entry name" value="NAD(P)-binding Rossmann-fold domains"/>
    <property type="match status" value="1"/>
</dbReference>
<dbReference type="InterPro" id="IPR021295">
    <property type="entry name" value="DUF2867"/>
</dbReference>
<dbReference type="KEGG" id="fax:FUAX_37250"/>
<dbReference type="GO" id="GO:0005737">
    <property type="term" value="C:cytoplasm"/>
    <property type="evidence" value="ECO:0007669"/>
    <property type="project" value="TreeGrafter"/>
</dbReference>
<organism evidence="2 3">
    <name type="scientific">Fulvitalea axinellae</name>
    <dbReference type="NCBI Taxonomy" id="1182444"/>
    <lineage>
        <taxon>Bacteria</taxon>
        <taxon>Pseudomonadati</taxon>
        <taxon>Bacteroidota</taxon>
        <taxon>Cytophagia</taxon>
        <taxon>Cytophagales</taxon>
        <taxon>Persicobacteraceae</taxon>
        <taxon>Fulvitalea</taxon>
    </lineage>
</organism>
<dbReference type="PANTHER" id="PTHR48079:SF6">
    <property type="entry name" value="NAD(P)-BINDING DOMAIN-CONTAINING PROTEIN-RELATED"/>
    <property type="match status" value="1"/>
</dbReference>
<dbReference type="InterPro" id="IPR051783">
    <property type="entry name" value="NAD(P)-dependent_oxidoreduct"/>
</dbReference>
<feature type="domain" description="NAD(P)-binding" evidence="1">
    <location>
        <begin position="7"/>
        <end position="147"/>
    </location>
</feature>
<dbReference type="Gene3D" id="3.40.50.720">
    <property type="entry name" value="NAD(P)-binding Rossmann-like Domain"/>
    <property type="match status" value="1"/>
</dbReference>
<reference evidence="2 3" key="1">
    <citation type="submission" date="2021-12" db="EMBL/GenBank/DDBJ databases">
        <title>Genome sequencing of bacteria with rrn-lacking chromosome and rrn-plasmid.</title>
        <authorList>
            <person name="Anda M."/>
            <person name="Iwasaki W."/>
        </authorList>
    </citation>
    <scope>NUCLEOTIDE SEQUENCE [LARGE SCALE GENOMIC DNA]</scope>
    <source>
        <strain evidence="2 3">DSM 100852</strain>
    </source>
</reference>
<protein>
    <submittedName>
        <fullName evidence="2">Epimerase</fullName>
    </submittedName>
</protein>
<dbReference type="AlphaFoldDB" id="A0AAU9CM55"/>
<dbReference type="InterPro" id="IPR016040">
    <property type="entry name" value="NAD(P)-bd_dom"/>
</dbReference>
<evidence type="ECO:0000259" key="1">
    <source>
        <dbReference type="Pfam" id="PF13460"/>
    </source>
</evidence>
<evidence type="ECO:0000313" key="2">
    <source>
        <dbReference type="EMBL" id="BDD11293.1"/>
    </source>
</evidence>
<dbReference type="Pfam" id="PF13460">
    <property type="entry name" value="NAD_binding_10"/>
    <property type="match status" value="1"/>
</dbReference>
<dbReference type="InterPro" id="IPR036291">
    <property type="entry name" value="NAD(P)-bd_dom_sf"/>
</dbReference>
<name>A0AAU9CM55_9BACT</name>
<sequence>MKILLTGATGYIGRRLLPVLALAGHEVCCLVRNKGRLETEAGLADKLSVVEADLLDPESLESIPKDIDVAYYLAHSMSHGGDDFRDLERRSATNFVEALKNTSCGQIIYLGGIVNDEGLSEHLSSRMRVESLLADSGIPITVLRAAIIIGSGSASFEIIRDLVEKLPVMVAPKWLNTRCQPIAVRNVIRYLAGCAGNKETFGKTFDIGGPDILTYKQMLLLFGEVRSLKRHILTLPVLTPRLSSLWLVFVTSTSIPLARTLVDSMCNEVVVKNGGLERIVPQKLIGYKEAVRLAFERIQQNEVISSWTDSFVSGRALPGWLDFVKVPQYGCLSDRKERFFQGDPEAVFDRVWTIGGKTGWYRMDLLWRVRGLMDKMVGGPGLRRGRRSQTDLKPGDALDFWRVIVADKEARRLLLFAEMKVPGEAWLEFRVVPKDDGFLFTQTATFRPKGLLGRAYWYSLVPLHFLIFGAMRDCIVNPALNQKCNT</sequence>
<dbReference type="EMBL" id="AP025314">
    <property type="protein sequence ID" value="BDD11293.1"/>
    <property type="molecule type" value="Genomic_DNA"/>
</dbReference>
<dbReference type="SUPFAM" id="SSF55961">
    <property type="entry name" value="Bet v1-like"/>
    <property type="match status" value="1"/>
</dbReference>
<evidence type="ECO:0000313" key="3">
    <source>
        <dbReference type="Proteomes" id="UP001348817"/>
    </source>
</evidence>